<dbReference type="RefSeq" id="WP_349638307.1">
    <property type="nucleotide sequence ID" value="NZ_CP090958.1"/>
</dbReference>
<evidence type="ECO:0000256" key="5">
    <source>
        <dbReference type="PROSITE-ProRule" id="PRU00335"/>
    </source>
</evidence>
<dbReference type="SUPFAM" id="SSF46689">
    <property type="entry name" value="Homeodomain-like"/>
    <property type="match status" value="1"/>
</dbReference>
<reference evidence="7 8" key="1">
    <citation type="submission" date="2023-05" db="EMBL/GenBank/DDBJ databases">
        <title>Lithophilousrod everest ZFBP1038 complete genpme.</title>
        <authorList>
            <person name="Tian M."/>
        </authorList>
    </citation>
    <scope>NUCLEOTIDE SEQUENCE [LARGE SCALE GENOMIC DNA]</scope>
    <source>
        <strain evidence="7 8">ZFBP1038</strain>
    </source>
</reference>
<dbReference type="PRINTS" id="PR00455">
    <property type="entry name" value="HTHTETR"/>
</dbReference>
<protein>
    <submittedName>
        <fullName evidence="7">TetR family transcriptional regulator C-terminal domain-containing protein</fullName>
    </submittedName>
</protein>
<dbReference type="InterPro" id="IPR039538">
    <property type="entry name" value="BetI_C"/>
</dbReference>
<dbReference type="SUPFAM" id="SSF48498">
    <property type="entry name" value="Tetracyclin repressor-like, C-terminal domain"/>
    <property type="match status" value="1"/>
</dbReference>
<keyword evidence="1" id="KW-0678">Repressor</keyword>
<dbReference type="Proteomes" id="UP001209083">
    <property type="component" value="Chromosome"/>
</dbReference>
<feature type="domain" description="HTH tetR-type" evidence="6">
    <location>
        <begin position="8"/>
        <end position="68"/>
    </location>
</feature>
<name>A0ABY8QRE3_9MICO</name>
<dbReference type="InterPro" id="IPR001647">
    <property type="entry name" value="HTH_TetR"/>
</dbReference>
<gene>
    <name evidence="7" type="ORF">LWF01_15705</name>
</gene>
<dbReference type="EMBL" id="CP090958">
    <property type="protein sequence ID" value="WGW11517.1"/>
    <property type="molecule type" value="Genomic_DNA"/>
</dbReference>
<keyword evidence="2" id="KW-0805">Transcription regulation</keyword>
<evidence type="ECO:0000256" key="1">
    <source>
        <dbReference type="ARBA" id="ARBA00022491"/>
    </source>
</evidence>
<dbReference type="PANTHER" id="PTHR30055:SF228">
    <property type="entry name" value="TRANSCRIPTIONAL REGULATOR-RELATED"/>
    <property type="match status" value="1"/>
</dbReference>
<dbReference type="InterPro" id="IPR036271">
    <property type="entry name" value="Tet_transcr_reg_TetR-rel_C_sf"/>
</dbReference>
<keyword evidence="4" id="KW-0804">Transcription</keyword>
<dbReference type="PROSITE" id="PS50977">
    <property type="entry name" value="HTH_TETR_2"/>
    <property type="match status" value="1"/>
</dbReference>
<evidence type="ECO:0000313" key="8">
    <source>
        <dbReference type="Proteomes" id="UP001209083"/>
    </source>
</evidence>
<accession>A0ABY8QRE3</accession>
<evidence type="ECO:0000256" key="3">
    <source>
        <dbReference type="ARBA" id="ARBA00023125"/>
    </source>
</evidence>
<proteinExistence type="predicted"/>
<dbReference type="PANTHER" id="PTHR30055">
    <property type="entry name" value="HTH-TYPE TRANSCRIPTIONAL REGULATOR RUTR"/>
    <property type="match status" value="1"/>
</dbReference>
<evidence type="ECO:0000256" key="2">
    <source>
        <dbReference type="ARBA" id="ARBA00023015"/>
    </source>
</evidence>
<evidence type="ECO:0000259" key="6">
    <source>
        <dbReference type="PROSITE" id="PS50977"/>
    </source>
</evidence>
<dbReference type="Gene3D" id="1.10.357.10">
    <property type="entry name" value="Tetracycline Repressor, domain 2"/>
    <property type="match status" value="1"/>
</dbReference>
<dbReference type="Pfam" id="PF13977">
    <property type="entry name" value="TetR_C_6"/>
    <property type="match status" value="1"/>
</dbReference>
<dbReference type="InterPro" id="IPR050109">
    <property type="entry name" value="HTH-type_TetR-like_transc_reg"/>
</dbReference>
<sequence length="197" mass="22175">MPRPNVEAERREQILSAACVVLAEVGLQNLRLAQVAKAAGVSSGTIHYYFETKQDVVSAAFEFNMSNSLERRQSILASEQNPLEMLQELVESYLPADSRSLQAWRVWAELWAEGMRLDPLQEVNERLYGQWRDIVTDVLRAGQRQGLVKEGDPVRFANMLVGMVDGLAMQVLLHSPNMDLKNMRETCNALIGLFAAR</sequence>
<keyword evidence="3 5" id="KW-0238">DNA-binding</keyword>
<dbReference type="Pfam" id="PF00440">
    <property type="entry name" value="TetR_N"/>
    <property type="match status" value="1"/>
</dbReference>
<evidence type="ECO:0000313" key="7">
    <source>
        <dbReference type="EMBL" id="WGW11517.1"/>
    </source>
</evidence>
<feature type="DNA-binding region" description="H-T-H motif" evidence="5">
    <location>
        <begin position="31"/>
        <end position="50"/>
    </location>
</feature>
<keyword evidence="8" id="KW-1185">Reference proteome</keyword>
<organism evidence="7 8">
    <name type="scientific">Saxibacter everestensis</name>
    <dbReference type="NCBI Taxonomy" id="2909229"/>
    <lineage>
        <taxon>Bacteria</taxon>
        <taxon>Bacillati</taxon>
        <taxon>Actinomycetota</taxon>
        <taxon>Actinomycetes</taxon>
        <taxon>Micrococcales</taxon>
        <taxon>Brevibacteriaceae</taxon>
        <taxon>Saxibacter</taxon>
    </lineage>
</organism>
<dbReference type="InterPro" id="IPR009057">
    <property type="entry name" value="Homeodomain-like_sf"/>
</dbReference>
<evidence type="ECO:0000256" key="4">
    <source>
        <dbReference type="ARBA" id="ARBA00023163"/>
    </source>
</evidence>